<dbReference type="GO" id="GO:0006635">
    <property type="term" value="P:fatty acid beta-oxidation"/>
    <property type="evidence" value="ECO:0007669"/>
    <property type="project" value="TreeGrafter"/>
</dbReference>
<evidence type="ECO:0000256" key="2">
    <source>
        <dbReference type="SAM" id="MobiDB-lite"/>
    </source>
</evidence>
<accession>A0A1D1VDY7</accession>
<organism evidence="3 4">
    <name type="scientific">Ramazzottius varieornatus</name>
    <name type="common">Water bear</name>
    <name type="synonym">Tardigrade</name>
    <dbReference type="NCBI Taxonomy" id="947166"/>
    <lineage>
        <taxon>Eukaryota</taxon>
        <taxon>Metazoa</taxon>
        <taxon>Ecdysozoa</taxon>
        <taxon>Tardigrada</taxon>
        <taxon>Eutardigrada</taxon>
        <taxon>Parachela</taxon>
        <taxon>Hypsibioidea</taxon>
        <taxon>Ramazzottiidae</taxon>
        <taxon>Ramazzottius</taxon>
    </lineage>
</organism>
<protein>
    <submittedName>
        <fullName evidence="3">Uncharacterized protein</fullName>
    </submittedName>
</protein>
<gene>
    <name evidence="3" type="primary">RvY_10803-1</name>
    <name evidence="3" type="synonym">RvY_10803.1</name>
    <name evidence="3" type="ORF">RvY_10803</name>
</gene>
<dbReference type="InterPro" id="IPR029045">
    <property type="entry name" value="ClpP/crotonase-like_dom_sf"/>
</dbReference>
<dbReference type="CDD" id="cd06558">
    <property type="entry name" value="crotonase-like"/>
    <property type="match status" value="1"/>
</dbReference>
<dbReference type="AlphaFoldDB" id="A0A1D1VDY7"/>
<dbReference type="SUPFAM" id="SSF52096">
    <property type="entry name" value="ClpP/crotonase"/>
    <property type="match status" value="1"/>
</dbReference>
<dbReference type="GO" id="GO:0016829">
    <property type="term" value="F:lyase activity"/>
    <property type="evidence" value="ECO:0007669"/>
    <property type="project" value="UniProtKB-KW"/>
</dbReference>
<keyword evidence="4" id="KW-1185">Reference proteome</keyword>
<feature type="compositionally biased region" description="Polar residues" evidence="2">
    <location>
        <begin position="359"/>
        <end position="370"/>
    </location>
</feature>
<evidence type="ECO:0000256" key="1">
    <source>
        <dbReference type="ARBA" id="ARBA00023239"/>
    </source>
</evidence>
<reference evidence="3 4" key="1">
    <citation type="journal article" date="2016" name="Nat. Commun.">
        <title>Extremotolerant tardigrade genome and improved radiotolerance of human cultured cells by tardigrade-unique protein.</title>
        <authorList>
            <person name="Hashimoto T."/>
            <person name="Horikawa D.D."/>
            <person name="Saito Y."/>
            <person name="Kuwahara H."/>
            <person name="Kozuka-Hata H."/>
            <person name="Shin-I T."/>
            <person name="Minakuchi Y."/>
            <person name="Ohishi K."/>
            <person name="Motoyama A."/>
            <person name="Aizu T."/>
            <person name="Enomoto A."/>
            <person name="Kondo K."/>
            <person name="Tanaka S."/>
            <person name="Hara Y."/>
            <person name="Koshikawa S."/>
            <person name="Sagara H."/>
            <person name="Miura T."/>
            <person name="Yokobori S."/>
            <person name="Miyagawa K."/>
            <person name="Suzuki Y."/>
            <person name="Kubo T."/>
            <person name="Oyama M."/>
            <person name="Kohara Y."/>
            <person name="Fujiyama A."/>
            <person name="Arakawa K."/>
            <person name="Katayama T."/>
            <person name="Toyoda A."/>
            <person name="Kunieda T."/>
        </authorList>
    </citation>
    <scope>NUCLEOTIDE SEQUENCE [LARGE SCALE GENOMIC DNA]</scope>
    <source>
        <strain evidence="3 4">YOKOZUNA-1</strain>
    </source>
</reference>
<feature type="compositionally biased region" description="Basic and acidic residues" evidence="2">
    <location>
        <begin position="346"/>
        <end position="358"/>
    </location>
</feature>
<dbReference type="EMBL" id="BDGG01000005">
    <property type="protein sequence ID" value="GAU99864.1"/>
    <property type="molecule type" value="Genomic_DNA"/>
</dbReference>
<proteinExistence type="predicted"/>
<dbReference type="Gene3D" id="3.90.226.10">
    <property type="entry name" value="2-enoyl-CoA Hydratase, Chain A, domain 1"/>
    <property type="match status" value="1"/>
</dbReference>
<evidence type="ECO:0000313" key="4">
    <source>
        <dbReference type="Proteomes" id="UP000186922"/>
    </source>
</evidence>
<dbReference type="PANTHER" id="PTHR11941:SF27">
    <property type="entry name" value="ETHYLMALONYL-COA DECARBOXYLASE"/>
    <property type="match status" value="1"/>
</dbReference>
<dbReference type="STRING" id="947166.A0A1D1VDY7"/>
<name>A0A1D1VDY7_RAMVA</name>
<keyword evidence="1" id="KW-0456">Lyase</keyword>
<sequence length="370" mass="41057">MVAKWAAMQAVLRSGLHSSKPFHVPHVRRASSYSRHFSKLHGTFAERSTPSLTDKNLNIQEWCADFLEVCRTSGGEGSIDLDLNKQSIAEVKINNSAKKNALSGTMMVELEKIVTELEKWDGGKGVIVYGQGDVFCSGGDLDFVKRIASPELGGQMSLFMQHTLHRFTNLPLISAAFVRGAAHGGGAELTTAVDYRIVGHTAEVRFVQAKMAITTGWGGATRLTKILGPKVALEYLVSCRRMNSKNAKFLKYCELTANDNDGVELTREWMLDFLERAPPNIIRNYRKIVAAASSADASVEQSYDLERELFIQTWGNENHMAAIEEVFKEKALRDEQIAANAQRQKAAFEEKRSKELKNDSTQPAQESVVT</sequence>
<evidence type="ECO:0000313" key="3">
    <source>
        <dbReference type="EMBL" id="GAU99864.1"/>
    </source>
</evidence>
<dbReference type="Proteomes" id="UP000186922">
    <property type="component" value="Unassembled WGS sequence"/>
</dbReference>
<dbReference type="InterPro" id="IPR001753">
    <property type="entry name" value="Enoyl-CoA_hydra/iso"/>
</dbReference>
<feature type="region of interest" description="Disordered" evidence="2">
    <location>
        <begin position="343"/>
        <end position="370"/>
    </location>
</feature>
<dbReference type="GO" id="GO:0005829">
    <property type="term" value="C:cytosol"/>
    <property type="evidence" value="ECO:0007669"/>
    <property type="project" value="TreeGrafter"/>
</dbReference>
<dbReference type="Pfam" id="PF00378">
    <property type="entry name" value="ECH_1"/>
    <property type="match status" value="1"/>
</dbReference>
<dbReference type="OrthoDB" id="448450at2759"/>
<comment type="caution">
    <text evidence="3">The sequence shown here is derived from an EMBL/GenBank/DDBJ whole genome shotgun (WGS) entry which is preliminary data.</text>
</comment>
<dbReference type="PANTHER" id="PTHR11941">
    <property type="entry name" value="ENOYL-COA HYDRATASE-RELATED"/>
    <property type="match status" value="1"/>
</dbReference>